<evidence type="ECO:0000259" key="3">
    <source>
        <dbReference type="Pfam" id="PF22248"/>
    </source>
</evidence>
<dbReference type="Proteomes" id="UP000472270">
    <property type="component" value="Unassembled WGS sequence"/>
</dbReference>
<dbReference type="Pfam" id="PF22248">
    <property type="entry name" value="ERMP1_C"/>
    <property type="match status" value="1"/>
</dbReference>
<feature type="domain" description="Endoplasmic reticulum metallopeptidase 1-like C-terminal" evidence="3">
    <location>
        <begin position="49"/>
        <end position="268"/>
    </location>
</feature>
<keyword evidence="2" id="KW-1133">Transmembrane helix</keyword>
<keyword evidence="2" id="KW-0812">Transmembrane</keyword>
<evidence type="ECO:0000313" key="4">
    <source>
        <dbReference type="Ensembl" id="ENSSRHP00000015505.1"/>
    </source>
</evidence>
<reference evidence="4" key="2">
    <citation type="submission" date="2025-09" db="UniProtKB">
        <authorList>
            <consortium name="Ensembl"/>
        </authorList>
    </citation>
    <scope>IDENTIFICATION</scope>
</reference>
<feature type="transmembrane region" description="Helical" evidence="2">
    <location>
        <begin position="20"/>
        <end position="42"/>
    </location>
</feature>
<dbReference type="InterPro" id="IPR053973">
    <property type="entry name" value="ERMP1-like_C"/>
</dbReference>
<keyword evidence="5" id="KW-1185">Reference proteome</keyword>
<organism evidence="4 5">
    <name type="scientific">Sinocyclocheilus rhinocerous</name>
    <dbReference type="NCBI Taxonomy" id="307959"/>
    <lineage>
        <taxon>Eukaryota</taxon>
        <taxon>Metazoa</taxon>
        <taxon>Chordata</taxon>
        <taxon>Craniata</taxon>
        <taxon>Vertebrata</taxon>
        <taxon>Euteleostomi</taxon>
        <taxon>Actinopterygii</taxon>
        <taxon>Neopterygii</taxon>
        <taxon>Teleostei</taxon>
        <taxon>Ostariophysi</taxon>
        <taxon>Cypriniformes</taxon>
        <taxon>Cyprinidae</taxon>
        <taxon>Cyprininae</taxon>
        <taxon>Sinocyclocheilus</taxon>
    </lineage>
</organism>
<dbReference type="AlphaFoldDB" id="A0A673GPX8"/>
<dbReference type="Ensembl" id="ENSSRHT00000016021.1">
    <property type="protein sequence ID" value="ENSSRHP00000015505.1"/>
    <property type="gene ID" value="ENSSRHG00000008619.1"/>
</dbReference>
<protein>
    <recommendedName>
        <fullName evidence="3">Endoplasmic reticulum metallopeptidase 1-like C-terminal domain-containing protein</fullName>
    </recommendedName>
</protein>
<sequence length="270" mass="30747">MPKRLPIHFIYLSRSTKRVLAVLGSVFTLMFVLVSCGLFFPFSAELSSPRPKRVFVQHITRSFHTLNGSLQSSDSGLCISDLDYTGMQHITPHIPQINDSISTHCQDWLPYYGFPRFFTLQFLKSWYLPAPEVSPKAPIEFQLLSRQQTQWGTVKISFEVKGPSHMSLYLRPHAGASLSGWSFGGGMLRRSGESFIFYSHGLDAPAWTFWIEIRVSLNVSPEEGLISLAITAHYFSGSDGRSEPLESFLKRFPAWVFSSSWISTYHVYRY</sequence>
<reference evidence="4" key="1">
    <citation type="submission" date="2025-08" db="UniProtKB">
        <authorList>
            <consortium name="Ensembl"/>
        </authorList>
    </citation>
    <scope>IDENTIFICATION</scope>
</reference>
<accession>A0A673GPX8</accession>
<evidence type="ECO:0000256" key="2">
    <source>
        <dbReference type="SAM" id="Phobius"/>
    </source>
</evidence>
<proteinExistence type="inferred from homology"/>
<evidence type="ECO:0000313" key="5">
    <source>
        <dbReference type="Proteomes" id="UP000472270"/>
    </source>
</evidence>
<name>A0A673GPX8_9TELE</name>
<keyword evidence="2" id="KW-0472">Membrane</keyword>
<evidence type="ECO:0000256" key="1">
    <source>
        <dbReference type="ARBA" id="ARBA00010918"/>
    </source>
</evidence>
<comment type="similarity">
    <text evidence="1">Belongs to the peptidase M28 family.</text>
</comment>